<evidence type="ECO:0008006" key="5">
    <source>
        <dbReference type="Google" id="ProtNLM"/>
    </source>
</evidence>
<organism evidence="3 4">
    <name type="scientific">Rhipicephalus microplus</name>
    <name type="common">Cattle tick</name>
    <name type="synonym">Boophilus microplus</name>
    <dbReference type="NCBI Taxonomy" id="6941"/>
    <lineage>
        <taxon>Eukaryota</taxon>
        <taxon>Metazoa</taxon>
        <taxon>Ecdysozoa</taxon>
        <taxon>Arthropoda</taxon>
        <taxon>Chelicerata</taxon>
        <taxon>Arachnida</taxon>
        <taxon>Acari</taxon>
        <taxon>Parasitiformes</taxon>
        <taxon>Ixodida</taxon>
        <taxon>Ixodoidea</taxon>
        <taxon>Ixodidae</taxon>
        <taxon>Rhipicephalinae</taxon>
        <taxon>Rhipicephalus</taxon>
        <taxon>Boophilus</taxon>
    </lineage>
</organism>
<accession>A0A9J6D020</accession>
<evidence type="ECO:0000313" key="4">
    <source>
        <dbReference type="Proteomes" id="UP000821866"/>
    </source>
</evidence>
<comment type="caution">
    <text evidence="3">The sequence shown here is derived from an EMBL/GenBank/DDBJ whole genome shotgun (WGS) entry which is preliminary data.</text>
</comment>
<proteinExistence type="predicted"/>
<feature type="transmembrane region" description="Helical" evidence="2">
    <location>
        <begin position="91"/>
        <end position="115"/>
    </location>
</feature>
<feature type="region of interest" description="Disordered" evidence="1">
    <location>
        <begin position="1"/>
        <end position="86"/>
    </location>
</feature>
<feature type="compositionally biased region" description="Basic and acidic residues" evidence="1">
    <location>
        <begin position="137"/>
        <end position="150"/>
    </location>
</feature>
<protein>
    <recommendedName>
        <fullName evidence="5">Transmembrane protein</fullName>
    </recommendedName>
</protein>
<reference evidence="3" key="2">
    <citation type="submission" date="2021-09" db="EMBL/GenBank/DDBJ databases">
        <authorList>
            <person name="Jia N."/>
            <person name="Wang J."/>
            <person name="Shi W."/>
            <person name="Du L."/>
            <person name="Sun Y."/>
            <person name="Zhan W."/>
            <person name="Jiang J."/>
            <person name="Wang Q."/>
            <person name="Zhang B."/>
            <person name="Ji P."/>
            <person name="Sakyi L.B."/>
            <person name="Cui X."/>
            <person name="Yuan T."/>
            <person name="Jiang B."/>
            <person name="Yang W."/>
            <person name="Lam T.T.-Y."/>
            <person name="Chang Q."/>
            <person name="Ding S."/>
            <person name="Wang X."/>
            <person name="Zhu J."/>
            <person name="Ruan X."/>
            <person name="Zhao L."/>
            <person name="Wei J."/>
            <person name="Que T."/>
            <person name="Du C."/>
            <person name="Cheng J."/>
            <person name="Dai P."/>
            <person name="Han X."/>
            <person name="Huang E."/>
            <person name="Gao Y."/>
            <person name="Liu J."/>
            <person name="Shao H."/>
            <person name="Ye R."/>
            <person name="Li L."/>
            <person name="Wei W."/>
            <person name="Wang X."/>
            <person name="Wang C."/>
            <person name="Huo Q."/>
            <person name="Li W."/>
            <person name="Guo W."/>
            <person name="Chen H."/>
            <person name="Chen S."/>
            <person name="Zhou L."/>
            <person name="Zhou L."/>
            <person name="Ni X."/>
            <person name="Tian J."/>
            <person name="Zhou Y."/>
            <person name="Sheng Y."/>
            <person name="Liu T."/>
            <person name="Pan Y."/>
            <person name="Xia L."/>
            <person name="Li J."/>
            <person name="Zhao F."/>
            <person name="Cao W."/>
        </authorList>
    </citation>
    <scope>NUCLEOTIDE SEQUENCE</scope>
    <source>
        <strain evidence="3">Rmic-2018</strain>
        <tissue evidence="3">Larvae</tissue>
    </source>
</reference>
<feature type="compositionally biased region" description="Basic and acidic residues" evidence="1">
    <location>
        <begin position="71"/>
        <end position="86"/>
    </location>
</feature>
<dbReference type="EMBL" id="JABSTU010004096">
    <property type="protein sequence ID" value="KAH7964249.1"/>
    <property type="molecule type" value="Genomic_DNA"/>
</dbReference>
<feature type="region of interest" description="Disordered" evidence="1">
    <location>
        <begin position="119"/>
        <end position="185"/>
    </location>
</feature>
<name>A0A9J6D020_RHIMP</name>
<dbReference type="Proteomes" id="UP000821866">
    <property type="component" value="Unassembled WGS sequence"/>
</dbReference>
<reference evidence="3" key="1">
    <citation type="journal article" date="2020" name="Cell">
        <title>Large-Scale Comparative Analyses of Tick Genomes Elucidate Their Genetic Diversity and Vector Capacities.</title>
        <authorList>
            <consortium name="Tick Genome and Microbiome Consortium (TIGMIC)"/>
            <person name="Jia N."/>
            <person name="Wang J."/>
            <person name="Shi W."/>
            <person name="Du L."/>
            <person name="Sun Y."/>
            <person name="Zhan W."/>
            <person name="Jiang J.F."/>
            <person name="Wang Q."/>
            <person name="Zhang B."/>
            <person name="Ji P."/>
            <person name="Bell-Sakyi L."/>
            <person name="Cui X.M."/>
            <person name="Yuan T.T."/>
            <person name="Jiang B.G."/>
            <person name="Yang W.F."/>
            <person name="Lam T.T."/>
            <person name="Chang Q.C."/>
            <person name="Ding S.J."/>
            <person name="Wang X.J."/>
            <person name="Zhu J.G."/>
            <person name="Ruan X.D."/>
            <person name="Zhao L."/>
            <person name="Wei J.T."/>
            <person name="Ye R.Z."/>
            <person name="Que T.C."/>
            <person name="Du C.H."/>
            <person name="Zhou Y.H."/>
            <person name="Cheng J.X."/>
            <person name="Dai P.F."/>
            <person name="Guo W.B."/>
            <person name="Han X.H."/>
            <person name="Huang E.J."/>
            <person name="Li L.F."/>
            <person name="Wei W."/>
            <person name="Gao Y.C."/>
            <person name="Liu J.Z."/>
            <person name="Shao H.Z."/>
            <person name="Wang X."/>
            <person name="Wang C.C."/>
            <person name="Yang T.C."/>
            <person name="Huo Q.B."/>
            <person name="Li W."/>
            <person name="Chen H.Y."/>
            <person name="Chen S.E."/>
            <person name="Zhou L.G."/>
            <person name="Ni X.B."/>
            <person name="Tian J.H."/>
            <person name="Sheng Y."/>
            <person name="Liu T."/>
            <person name="Pan Y.S."/>
            <person name="Xia L.Y."/>
            <person name="Li J."/>
            <person name="Zhao F."/>
            <person name="Cao W.C."/>
        </authorList>
    </citation>
    <scope>NUCLEOTIDE SEQUENCE</scope>
    <source>
        <strain evidence="3">Rmic-2018</strain>
    </source>
</reference>
<evidence type="ECO:0000313" key="3">
    <source>
        <dbReference type="EMBL" id="KAH7964249.1"/>
    </source>
</evidence>
<dbReference type="AlphaFoldDB" id="A0A9J6D020"/>
<keyword evidence="2" id="KW-1133">Transmembrane helix</keyword>
<sequence length="185" mass="20024">MHLPFLGNEADTNARNASDGGGQPLDSPAEEIPANRGAAPSRASSAVTPPLTPLTPVDQQPVVDPKQFRKALSEKEAREQRQQRRDEQRRTCLLFVVCAFAGVVATLTVLAMAVFDMSEPGPVTDDEPLPSTTSSNDSRDNVDRRLREASDEFVEPWQTTSDDSIDNGSDESALLADRFADGEIA</sequence>
<keyword evidence="2" id="KW-0812">Transmembrane</keyword>
<gene>
    <name evidence="3" type="ORF">HPB51_027516</name>
</gene>
<evidence type="ECO:0000256" key="1">
    <source>
        <dbReference type="SAM" id="MobiDB-lite"/>
    </source>
</evidence>
<keyword evidence="2" id="KW-0472">Membrane</keyword>
<evidence type="ECO:0000256" key="2">
    <source>
        <dbReference type="SAM" id="Phobius"/>
    </source>
</evidence>
<keyword evidence="4" id="KW-1185">Reference proteome</keyword>